<accession>A0ABU1TSP9</accession>
<name>A0ABU1TSP9_9FLAO</name>
<proteinExistence type="predicted"/>
<evidence type="ECO:0000313" key="4">
    <source>
        <dbReference type="Proteomes" id="UP001255185"/>
    </source>
</evidence>
<dbReference type="EMBL" id="JAVDVI010000014">
    <property type="protein sequence ID" value="MDR6968919.1"/>
    <property type="molecule type" value="Genomic_DNA"/>
</dbReference>
<reference evidence="3 4" key="1">
    <citation type="submission" date="2023-07" db="EMBL/GenBank/DDBJ databases">
        <title>Sorghum-associated microbial communities from plants grown in Nebraska, USA.</title>
        <authorList>
            <person name="Schachtman D."/>
        </authorList>
    </citation>
    <scope>NUCLEOTIDE SEQUENCE [LARGE SCALE GENOMIC DNA]</scope>
    <source>
        <strain evidence="3 4">3773</strain>
    </source>
</reference>
<dbReference type="RefSeq" id="WP_310027587.1">
    <property type="nucleotide sequence ID" value="NZ_JAVDVI010000014.1"/>
</dbReference>
<gene>
    <name evidence="3" type="ORF">J2X31_002945</name>
</gene>
<dbReference type="SUPFAM" id="SSF56214">
    <property type="entry name" value="4'-phosphopantetheinyl transferase"/>
    <property type="match status" value="1"/>
</dbReference>
<keyword evidence="1 3" id="KW-0808">Transferase</keyword>
<evidence type="ECO:0000256" key="1">
    <source>
        <dbReference type="ARBA" id="ARBA00022679"/>
    </source>
</evidence>
<feature type="domain" description="4'-phosphopantetheinyl transferase" evidence="2">
    <location>
        <begin position="105"/>
        <end position="182"/>
    </location>
</feature>
<organism evidence="3 4">
    <name type="scientific">Flavobacterium arsenatis</name>
    <dbReference type="NCBI Taxonomy" id="1484332"/>
    <lineage>
        <taxon>Bacteria</taxon>
        <taxon>Pseudomonadati</taxon>
        <taxon>Bacteroidota</taxon>
        <taxon>Flavobacteriia</taxon>
        <taxon>Flavobacteriales</taxon>
        <taxon>Flavobacteriaceae</taxon>
        <taxon>Flavobacterium</taxon>
    </lineage>
</organism>
<evidence type="ECO:0000259" key="2">
    <source>
        <dbReference type="Pfam" id="PF01648"/>
    </source>
</evidence>
<protein>
    <submittedName>
        <fullName evidence="3">Phosphopantetheinyl transferase</fullName>
    </submittedName>
</protein>
<comment type="caution">
    <text evidence="3">The sequence shown here is derived from an EMBL/GenBank/DDBJ whole genome shotgun (WGS) entry which is preliminary data.</text>
</comment>
<evidence type="ECO:0000313" key="3">
    <source>
        <dbReference type="EMBL" id="MDR6968919.1"/>
    </source>
</evidence>
<dbReference type="GO" id="GO:0016740">
    <property type="term" value="F:transferase activity"/>
    <property type="evidence" value="ECO:0007669"/>
    <property type="project" value="UniProtKB-KW"/>
</dbReference>
<dbReference type="InterPro" id="IPR008278">
    <property type="entry name" value="4-PPantetheinyl_Trfase_dom"/>
</dbReference>
<sequence>MPLHETKIHEENTKIYIWKITETFEDLFDQVLLNDTNLIRLNNMKSELHQRGFLSVRMLLQSAGYSDNDLYYDEFGKPHLADGKHISITHSFGFSAIIISNQNTGIDIEMQREKITLIADKFIDTEFDFLEKEAADYIRKLTVIWGVKESIFKIQNEVGISFKDHISVFPFELEDKKTSALLTFANLNKEFKIHFMEIEDFTLVYAFEKN</sequence>
<dbReference type="Pfam" id="PF01648">
    <property type="entry name" value="ACPS"/>
    <property type="match status" value="1"/>
</dbReference>
<dbReference type="Proteomes" id="UP001255185">
    <property type="component" value="Unassembled WGS sequence"/>
</dbReference>
<dbReference type="InterPro" id="IPR037143">
    <property type="entry name" value="4-PPantetheinyl_Trfase_dom_sf"/>
</dbReference>
<keyword evidence="4" id="KW-1185">Reference proteome</keyword>
<dbReference type="Gene3D" id="3.90.470.20">
    <property type="entry name" value="4'-phosphopantetheinyl transferase domain"/>
    <property type="match status" value="2"/>
</dbReference>